<dbReference type="eggNOG" id="COG2355">
    <property type="taxonomic scope" value="Bacteria"/>
</dbReference>
<dbReference type="PROSITE" id="PS51365">
    <property type="entry name" value="RENAL_DIPEPTIDASE_2"/>
    <property type="match status" value="1"/>
</dbReference>
<dbReference type="Gene3D" id="3.20.20.140">
    <property type="entry name" value="Metal-dependent hydrolases"/>
    <property type="match status" value="1"/>
</dbReference>
<dbReference type="KEGG" id="bpy:Bphyt_0068"/>
<organism evidence="1 2">
    <name type="scientific">Paraburkholderia phytofirmans (strain DSM 17436 / LMG 22146 / PsJN)</name>
    <name type="common">Burkholderia phytofirmans</name>
    <dbReference type="NCBI Taxonomy" id="398527"/>
    <lineage>
        <taxon>Bacteria</taxon>
        <taxon>Pseudomonadati</taxon>
        <taxon>Pseudomonadota</taxon>
        <taxon>Betaproteobacteria</taxon>
        <taxon>Burkholderiales</taxon>
        <taxon>Burkholderiaceae</taxon>
        <taxon>Paraburkholderia</taxon>
    </lineage>
</organism>
<proteinExistence type="predicted"/>
<dbReference type="PANTHER" id="PTHR10443:SF12">
    <property type="entry name" value="DIPEPTIDASE"/>
    <property type="match status" value="1"/>
</dbReference>
<dbReference type="GO" id="GO:0070573">
    <property type="term" value="F:metallodipeptidase activity"/>
    <property type="evidence" value="ECO:0007669"/>
    <property type="project" value="InterPro"/>
</dbReference>
<evidence type="ECO:0000313" key="2">
    <source>
        <dbReference type="Proteomes" id="UP000001739"/>
    </source>
</evidence>
<dbReference type="HOGENOM" id="CLU_031404_2_0_4"/>
<evidence type="ECO:0000313" key="1">
    <source>
        <dbReference type="EMBL" id="ACD14518.1"/>
    </source>
</evidence>
<dbReference type="STRING" id="398527.Bphyt_0068"/>
<dbReference type="GO" id="GO:0006508">
    <property type="term" value="P:proteolysis"/>
    <property type="evidence" value="ECO:0007669"/>
    <property type="project" value="InterPro"/>
</dbReference>
<dbReference type="RefSeq" id="WP_012431177.1">
    <property type="nucleotide sequence ID" value="NC_010681.1"/>
</dbReference>
<dbReference type="Pfam" id="PF01244">
    <property type="entry name" value="Peptidase_M19"/>
    <property type="match status" value="1"/>
</dbReference>
<dbReference type="Proteomes" id="UP000001739">
    <property type="component" value="Chromosome 1"/>
</dbReference>
<sequence length="332" mass="36751">MSNLDKGSKIVRESIVCDMTFPFFAPGDPVRRLALPGLLRNAGLTYVSFTVVDDEPDVAKAFTALAECRRFFQNQADVCVLVETAEDIVLAKRAGKLGVGFHFQGTLPIGRNLDLIEAYYKLGIRHMLLAYNQKNFVADGCHEMGQGGLSRFGRMVIDEMNRVGMFVDVAHTGYQASMEAIEHSNRPVICSHGNIWELHNHPRCYRDDQIRAIARSGGVFGLTGMSIFTGDDEASAAGFARQIDYVVQLAGIESVGFGLDYVFDLPAITALAAKNATHWPKDGGYTRQDIKQLEPTSLNDVADELLTMGYSDSDLRLVFGGNWLRLMRTVWK</sequence>
<dbReference type="SUPFAM" id="SSF51556">
    <property type="entry name" value="Metallo-dependent hydrolases"/>
    <property type="match status" value="1"/>
</dbReference>
<reference evidence="1 2" key="1">
    <citation type="journal article" date="2011" name="J. Bacteriol.">
        <title>Complete genome sequence of the plant growth-promoting endophyte Burkholderia phytofirmans strain PsJN.</title>
        <authorList>
            <person name="Weilharter A."/>
            <person name="Mitter B."/>
            <person name="Shin M.V."/>
            <person name="Chain P.S."/>
            <person name="Nowak J."/>
            <person name="Sessitsch A."/>
        </authorList>
    </citation>
    <scope>NUCLEOTIDE SEQUENCE [LARGE SCALE GENOMIC DNA]</scope>
    <source>
        <strain evidence="2">DSM 17436 / LMG 22146 / PsJN</strain>
    </source>
</reference>
<dbReference type="InterPro" id="IPR032466">
    <property type="entry name" value="Metal_Hydrolase"/>
</dbReference>
<gene>
    <name evidence="1" type="ordered locus">Bphyt_0068</name>
</gene>
<dbReference type="InterPro" id="IPR008257">
    <property type="entry name" value="Pept_M19"/>
</dbReference>
<name>B2SZD9_PARPJ</name>
<accession>B2SZD9</accession>
<dbReference type="AlphaFoldDB" id="B2SZD9"/>
<protein>
    <submittedName>
        <fullName evidence="1">Peptidase M19 renal dipeptidase</fullName>
    </submittedName>
</protein>
<dbReference type="PANTHER" id="PTHR10443">
    <property type="entry name" value="MICROSOMAL DIPEPTIDASE"/>
    <property type="match status" value="1"/>
</dbReference>
<dbReference type="EMBL" id="CP001052">
    <property type="protein sequence ID" value="ACD14518.1"/>
    <property type="molecule type" value="Genomic_DNA"/>
</dbReference>